<organism evidence="7 8">
    <name type="scientific">Natronospira proteinivora</name>
    <dbReference type="NCBI Taxonomy" id="1807133"/>
    <lineage>
        <taxon>Bacteria</taxon>
        <taxon>Pseudomonadati</taxon>
        <taxon>Pseudomonadota</taxon>
        <taxon>Gammaproteobacteria</taxon>
        <taxon>Natronospirales</taxon>
        <taxon>Natronospiraceae</taxon>
        <taxon>Natronospira</taxon>
    </lineage>
</organism>
<dbReference type="InterPro" id="IPR050245">
    <property type="entry name" value="PrsA_foldase"/>
</dbReference>
<dbReference type="EC" id="5.2.1.8" evidence="3"/>
<evidence type="ECO:0000256" key="4">
    <source>
        <dbReference type="ARBA" id="ARBA00023110"/>
    </source>
</evidence>
<evidence type="ECO:0000313" key="8">
    <source>
        <dbReference type="Proteomes" id="UP001523550"/>
    </source>
</evidence>
<dbReference type="PANTHER" id="PTHR47245:SF2">
    <property type="entry name" value="PEPTIDYL-PROLYL CIS-TRANS ISOMERASE HP_0175-RELATED"/>
    <property type="match status" value="1"/>
</dbReference>
<feature type="domain" description="PpiC" evidence="6">
    <location>
        <begin position="113"/>
        <end position="215"/>
    </location>
</feature>
<gene>
    <name evidence="7" type="ORF">J2T60_001159</name>
</gene>
<dbReference type="SUPFAM" id="SSF109998">
    <property type="entry name" value="Triger factor/SurA peptide-binding domain-like"/>
    <property type="match status" value="1"/>
</dbReference>
<comment type="catalytic activity">
    <reaction evidence="1">
        <text>[protein]-peptidylproline (omega=180) = [protein]-peptidylproline (omega=0)</text>
        <dbReference type="Rhea" id="RHEA:16237"/>
        <dbReference type="Rhea" id="RHEA-COMP:10747"/>
        <dbReference type="Rhea" id="RHEA-COMP:10748"/>
        <dbReference type="ChEBI" id="CHEBI:83833"/>
        <dbReference type="ChEBI" id="CHEBI:83834"/>
        <dbReference type="EC" id="5.2.1.8"/>
    </reaction>
</comment>
<reference evidence="7 8" key="1">
    <citation type="submission" date="2022-03" db="EMBL/GenBank/DDBJ databases">
        <title>Genomic Encyclopedia of Type Strains, Phase III (KMG-III): the genomes of soil and plant-associated and newly described type strains.</title>
        <authorList>
            <person name="Whitman W."/>
        </authorList>
    </citation>
    <scope>NUCLEOTIDE SEQUENCE [LARGE SCALE GENOMIC DNA]</scope>
    <source>
        <strain evidence="7 8">BSker1</strain>
    </source>
</reference>
<dbReference type="PANTHER" id="PTHR47245">
    <property type="entry name" value="PEPTIDYLPROLYL ISOMERASE"/>
    <property type="match status" value="1"/>
</dbReference>
<dbReference type="InterPro" id="IPR000297">
    <property type="entry name" value="PPIase_PpiC"/>
</dbReference>
<evidence type="ECO:0000256" key="3">
    <source>
        <dbReference type="ARBA" id="ARBA00013194"/>
    </source>
</evidence>
<dbReference type="InterPro" id="IPR027304">
    <property type="entry name" value="Trigger_fact/SurA_dom_sf"/>
</dbReference>
<keyword evidence="5 7" id="KW-0413">Isomerase</keyword>
<evidence type="ECO:0000256" key="1">
    <source>
        <dbReference type="ARBA" id="ARBA00000971"/>
    </source>
</evidence>
<dbReference type="Proteomes" id="UP001523550">
    <property type="component" value="Unassembled WGS sequence"/>
</dbReference>
<dbReference type="GO" id="GO:0003755">
    <property type="term" value="F:peptidyl-prolyl cis-trans isomerase activity"/>
    <property type="evidence" value="ECO:0007669"/>
    <property type="project" value="UniProtKB-EC"/>
</dbReference>
<proteinExistence type="inferred from homology"/>
<evidence type="ECO:0000259" key="6">
    <source>
        <dbReference type="PROSITE" id="PS50198"/>
    </source>
</evidence>
<dbReference type="EMBL" id="JALJYF010000001">
    <property type="protein sequence ID" value="MCP1727194.1"/>
    <property type="molecule type" value="Genomic_DNA"/>
</dbReference>
<evidence type="ECO:0000256" key="5">
    <source>
        <dbReference type="PROSITE-ProRule" id="PRU00278"/>
    </source>
</evidence>
<keyword evidence="4 5" id="KW-0697">Rotamase</keyword>
<comment type="caution">
    <text evidence="7">The sequence shown here is derived from an EMBL/GenBank/DDBJ whole genome shotgun (WGS) entry which is preliminary data.</text>
</comment>
<dbReference type="SUPFAM" id="SSF54534">
    <property type="entry name" value="FKBP-like"/>
    <property type="match status" value="1"/>
</dbReference>
<protein>
    <recommendedName>
        <fullName evidence="3">peptidylprolyl isomerase</fullName>
        <ecNumber evidence="3">5.2.1.8</ecNumber>
    </recommendedName>
</protein>
<evidence type="ECO:0000313" key="7">
    <source>
        <dbReference type="EMBL" id="MCP1727194.1"/>
    </source>
</evidence>
<evidence type="ECO:0000256" key="2">
    <source>
        <dbReference type="ARBA" id="ARBA00007656"/>
    </source>
</evidence>
<comment type="similarity">
    <text evidence="2">Belongs to the PpiC/parvulin rotamase family.</text>
</comment>
<dbReference type="InterPro" id="IPR046357">
    <property type="entry name" value="PPIase_dom_sf"/>
</dbReference>
<sequence>MTIQMHNPRANSADIHVNGRVVSEDSINREVQYHPAASLREARRRAATALVVRELLLDEAERQGLDEQNREGEETREEALIRQLLDKAVERPEPSDADCRQWFEANREKLRTPDQHEVSHILLPAPPDDAEARAEAQKKAKELIGQLQGDKSSFLSLAREHSLCPSAEEGGHLGVIGKGQTTPEFERALSRLPVGQVAEYPVETRFGYHVVLIHRRDEGRPLSYEEALPQIETYLVESVYRRAVSQYISILAGQAKIEGIDLDAATSPLVQ</sequence>
<name>A0ABT1G7C2_9GAMM</name>
<dbReference type="Gene3D" id="3.10.50.40">
    <property type="match status" value="1"/>
</dbReference>
<dbReference type="Pfam" id="PF00639">
    <property type="entry name" value="Rotamase"/>
    <property type="match status" value="1"/>
</dbReference>
<dbReference type="RefSeq" id="WP_253446705.1">
    <property type="nucleotide sequence ID" value="NZ_JALJYF010000001.1"/>
</dbReference>
<keyword evidence="8" id="KW-1185">Reference proteome</keyword>
<dbReference type="PROSITE" id="PS50198">
    <property type="entry name" value="PPIC_PPIASE_2"/>
    <property type="match status" value="1"/>
</dbReference>
<accession>A0ABT1G7C2</accession>